<dbReference type="GO" id="GO:0016853">
    <property type="term" value="F:isomerase activity"/>
    <property type="evidence" value="ECO:0007669"/>
    <property type="project" value="UniProtKB-KW"/>
</dbReference>
<dbReference type="PATRIC" id="fig|1590.199.peg.2758"/>
<organism evidence="1 2">
    <name type="scientific">Lactiplantibacillus plantarum</name>
    <name type="common">Lactobacillus plantarum</name>
    <dbReference type="NCBI Taxonomy" id="1590"/>
    <lineage>
        <taxon>Bacteria</taxon>
        <taxon>Bacillati</taxon>
        <taxon>Bacillota</taxon>
        <taxon>Bacilli</taxon>
        <taxon>Lactobacillales</taxon>
        <taxon>Lactobacillaceae</taxon>
        <taxon>Lactiplantibacillus</taxon>
    </lineage>
</organism>
<proteinExistence type="predicted"/>
<sequence length="47" mass="5050">MAHISFDSSNLTKFVHNNELGEMQAMVTAADKELREGTAPVMISVAG</sequence>
<comment type="caution">
    <text evidence="1">The sequence shown here is derived from an EMBL/GenBank/DDBJ whole genome shotgun (WGS) entry which is preliminary data.</text>
</comment>
<protein>
    <submittedName>
        <fullName evidence="1">Glucose-6-phosphate isomerase</fullName>
    </submittedName>
</protein>
<dbReference type="Gene3D" id="3.40.50.10490">
    <property type="entry name" value="Glucose-6-phosphate isomerase like protein, domain 1"/>
    <property type="match status" value="1"/>
</dbReference>
<dbReference type="Proteomes" id="UP000076882">
    <property type="component" value="Unassembled WGS sequence"/>
</dbReference>
<evidence type="ECO:0000313" key="1">
    <source>
        <dbReference type="EMBL" id="KZU95407.1"/>
    </source>
</evidence>
<gene>
    <name evidence="1" type="ORF">Lp19_1361</name>
</gene>
<evidence type="ECO:0000313" key="2">
    <source>
        <dbReference type="Proteomes" id="UP000076882"/>
    </source>
</evidence>
<keyword evidence="1" id="KW-0413">Isomerase</keyword>
<accession>A0A162F0G0</accession>
<reference evidence="1 2" key="1">
    <citation type="submission" date="2016-03" db="EMBL/GenBank/DDBJ databases">
        <title>Comparative genomics of 54 Lactobacillus plantarum strains reveals genomic uncoupling from niche constraints.</title>
        <authorList>
            <person name="Martino M.E."/>
        </authorList>
    </citation>
    <scope>NUCLEOTIDE SEQUENCE [LARGE SCALE GENOMIC DNA]</scope>
    <source>
        <strain evidence="1 2">19.1</strain>
    </source>
</reference>
<dbReference type="EMBL" id="LUXM01000026">
    <property type="protein sequence ID" value="KZU95407.1"/>
    <property type="molecule type" value="Genomic_DNA"/>
</dbReference>
<name>A0A162F0G0_LACPN</name>
<dbReference type="AlphaFoldDB" id="A0A162F0G0"/>